<feature type="compositionally biased region" description="Pro residues" evidence="3">
    <location>
        <begin position="216"/>
        <end position="228"/>
    </location>
</feature>
<evidence type="ECO:0000259" key="4">
    <source>
        <dbReference type="PROSITE" id="PS50977"/>
    </source>
</evidence>
<dbReference type="SUPFAM" id="SSF46689">
    <property type="entry name" value="Homeodomain-like"/>
    <property type="match status" value="1"/>
</dbReference>
<dbReference type="RefSeq" id="WP_369774630.1">
    <property type="nucleotide sequence ID" value="NZ_JBGEHV010000008.1"/>
</dbReference>
<dbReference type="InterPro" id="IPR050109">
    <property type="entry name" value="HTH-type_TetR-like_transc_reg"/>
</dbReference>
<organism evidence="5 6">
    <name type="scientific">Saccharopolyspora cebuensis</name>
    <dbReference type="NCBI Taxonomy" id="418759"/>
    <lineage>
        <taxon>Bacteria</taxon>
        <taxon>Bacillati</taxon>
        <taxon>Actinomycetota</taxon>
        <taxon>Actinomycetes</taxon>
        <taxon>Pseudonocardiales</taxon>
        <taxon>Pseudonocardiaceae</taxon>
        <taxon>Saccharopolyspora</taxon>
    </lineage>
</organism>
<feature type="DNA-binding region" description="H-T-H motif" evidence="2">
    <location>
        <begin position="46"/>
        <end position="65"/>
    </location>
</feature>
<dbReference type="InterPro" id="IPR009057">
    <property type="entry name" value="Homeodomain-like_sf"/>
</dbReference>
<dbReference type="InterPro" id="IPR001647">
    <property type="entry name" value="HTH_TetR"/>
</dbReference>
<evidence type="ECO:0000313" key="5">
    <source>
        <dbReference type="EMBL" id="MEY8039041.1"/>
    </source>
</evidence>
<proteinExistence type="predicted"/>
<dbReference type="Proteomes" id="UP001564626">
    <property type="component" value="Unassembled WGS sequence"/>
</dbReference>
<evidence type="ECO:0000256" key="3">
    <source>
        <dbReference type="SAM" id="MobiDB-lite"/>
    </source>
</evidence>
<evidence type="ECO:0000256" key="1">
    <source>
        <dbReference type="ARBA" id="ARBA00023125"/>
    </source>
</evidence>
<feature type="domain" description="HTH tetR-type" evidence="4">
    <location>
        <begin position="23"/>
        <end position="83"/>
    </location>
</feature>
<evidence type="ECO:0000313" key="6">
    <source>
        <dbReference type="Proteomes" id="UP001564626"/>
    </source>
</evidence>
<dbReference type="Gene3D" id="1.10.357.10">
    <property type="entry name" value="Tetracycline Repressor, domain 2"/>
    <property type="match status" value="1"/>
</dbReference>
<dbReference type="PANTHER" id="PTHR30055">
    <property type="entry name" value="HTH-TYPE TRANSCRIPTIONAL REGULATOR RUTR"/>
    <property type="match status" value="1"/>
</dbReference>
<keyword evidence="6" id="KW-1185">Reference proteome</keyword>
<sequence length="272" mass="29191">MPTPDDSAKPTRWAGVPAADRVAARRALLLDAALELLGTEGWSGTSVRAVCQAARLNPRYFYESFADLDDLVVALHDRLIAELHEEVRAAVRAAGADARAALRATVETTVRFVDEDHRRARVLYVEALGNEKLNRRRLETGFSIASTVESDAAGRNRSAPEGGRIGAIMSFMLVGAFSELLVAWLDGVLDVERERLVDDATEIFAAMGDAAGGGGAPPPRAGGGPPPRGARSPPGRGVPGAGRDRGQQGWSRLMCRLTSLYRRYRKRPGPPA</sequence>
<feature type="region of interest" description="Disordered" evidence="3">
    <location>
        <begin position="208"/>
        <end position="252"/>
    </location>
</feature>
<dbReference type="EMBL" id="JBGEHV010000008">
    <property type="protein sequence ID" value="MEY8039041.1"/>
    <property type="molecule type" value="Genomic_DNA"/>
</dbReference>
<keyword evidence="1 2" id="KW-0238">DNA-binding</keyword>
<comment type="caution">
    <text evidence="5">The sequence shown here is derived from an EMBL/GenBank/DDBJ whole genome shotgun (WGS) entry which is preliminary data.</text>
</comment>
<name>A0ABV4CGT8_9PSEU</name>
<gene>
    <name evidence="5" type="ORF">AB8O55_06500</name>
</gene>
<evidence type="ECO:0000256" key="2">
    <source>
        <dbReference type="PROSITE-ProRule" id="PRU00335"/>
    </source>
</evidence>
<accession>A0ABV4CGT8</accession>
<dbReference type="PANTHER" id="PTHR30055:SF226">
    <property type="entry name" value="HTH-TYPE TRANSCRIPTIONAL REGULATOR PKSA"/>
    <property type="match status" value="1"/>
</dbReference>
<dbReference type="PROSITE" id="PS50977">
    <property type="entry name" value="HTH_TETR_2"/>
    <property type="match status" value="1"/>
</dbReference>
<protein>
    <submittedName>
        <fullName evidence="5">TetR/AcrR family transcriptional regulator</fullName>
    </submittedName>
</protein>
<dbReference type="Pfam" id="PF00440">
    <property type="entry name" value="TetR_N"/>
    <property type="match status" value="1"/>
</dbReference>
<reference evidence="5 6" key="1">
    <citation type="submission" date="2024-08" db="EMBL/GenBank/DDBJ databases">
        <title>Genome mining of Saccharopolyspora cebuensis PGLac3 from Nigerian medicinal plant.</title>
        <authorList>
            <person name="Ezeobiora C.E."/>
            <person name="Igbokwe N.H."/>
            <person name="Amin D.H."/>
            <person name="Mendie U.E."/>
        </authorList>
    </citation>
    <scope>NUCLEOTIDE SEQUENCE [LARGE SCALE GENOMIC DNA]</scope>
    <source>
        <strain evidence="5 6">PGLac3</strain>
    </source>
</reference>